<keyword evidence="3" id="KW-1185">Reference proteome</keyword>
<evidence type="ECO:0000313" key="2">
    <source>
        <dbReference type="EMBL" id="EUD64266.1"/>
    </source>
</evidence>
<reference evidence="2 3" key="1">
    <citation type="submission" date="2013-02" db="EMBL/GenBank/DDBJ databases">
        <title>The Genome Sequence of Plasmodium inui San Antonio 1.</title>
        <authorList>
            <consortium name="The Broad Institute Genome Sequencing Platform"/>
            <consortium name="The Broad Institute Genome Sequencing Center for Infectious Disease"/>
            <person name="Neafsey D."/>
            <person name="Cheeseman I."/>
            <person name="Volkman S."/>
            <person name="Adams J."/>
            <person name="Walker B."/>
            <person name="Young S.K."/>
            <person name="Zeng Q."/>
            <person name="Gargeya S."/>
            <person name="Fitzgerald M."/>
            <person name="Haas B."/>
            <person name="Abouelleil A."/>
            <person name="Alvarado L."/>
            <person name="Arachchi H.M."/>
            <person name="Berlin A.M."/>
            <person name="Chapman S.B."/>
            <person name="Dewar J."/>
            <person name="Goldberg J."/>
            <person name="Griggs A."/>
            <person name="Gujja S."/>
            <person name="Hansen M."/>
            <person name="Howarth C."/>
            <person name="Imamovic A."/>
            <person name="Larimer J."/>
            <person name="McCowan C."/>
            <person name="Murphy C."/>
            <person name="Neiman D."/>
            <person name="Pearson M."/>
            <person name="Priest M."/>
            <person name="Roberts A."/>
            <person name="Saif S."/>
            <person name="Shea T."/>
            <person name="Sisk P."/>
            <person name="Sykes S."/>
            <person name="Wortman J."/>
            <person name="Nusbaum C."/>
            <person name="Birren B."/>
        </authorList>
    </citation>
    <scope>NUCLEOTIDE SEQUENCE [LARGE SCALE GENOMIC DNA]</scope>
    <source>
        <strain evidence="2 3">San Antonio 1</strain>
    </source>
</reference>
<dbReference type="GeneID" id="20040627"/>
<dbReference type="Proteomes" id="UP000030640">
    <property type="component" value="Unassembled WGS sequence"/>
</dbReference>
<dbReference type="RefSeq" id="XP_008819146.1">
    <property type="nucleotide sequence ID" value="XM_008820924.1"/>
</dbReference>
<keyword evidence="1" id="KW-0472">Membrane</keyword>
<dbReference type="AlphaFoldDB" id="W7AG40"/>
<dbReference type="VEuPathDB" id="PlasmoDB:C922_05353"/>
<proteinExistence type="predicted"/>
<accession>W7AG40</accession>
<protein>
    <submittedName>
        <fullName evidence="2">Uncharacterized protein</fullName>
    </submittedName>
</protein>
<dbReference type="EMBL" id="KI965518">
    <property type="protein sequence ID" value="EUD64266.1"/>
    <property type="molecule type" value="Genomic_DNA"/>
</dbReference>
<feature type="transmembrane region" description="Helical" evidence="1">
    <location>
        <begin position="47"/>
        <end position="65"/>
    </location>
</feature>
<evidence type="ECO:0000256" key="1">
    <source>
        <dbReference type="SAM" id="Phobius"/>
    </source>
</evidence>
<keyword evidence="1" id="KW-1133">Transmembrane helix</keyword>
<evidence type="ECO:0000313" key="3">
    <source>
        <dbReference type="Proteomes" id="UP000030640"/>
    </source>
</evidence>
<organism evidence="2 3">
    <name type="scientific">Plasmodium inui San Antonio 1</name>
    <dbReference type="NCBI Taxonomy" id="1237626"/>
    <lineage>
        <taxon>Eukaryota</taxon>
        <taxon>Sar</taxon>
        <taxon>Alveolata</taxon>
        <taxon>Apicomplexa</taxon>
        <taxon>Aconoidasida</taxon>
        <taxon>Haemosporida</taxon>
        <taxon>Plasmodiidae</taxon>
        <taxon>Plasmodium</taxon>
        <taxon>Plasmodium (Plasmodium)</taxon>
    </lineage>
</organism>
<name>W7AG40_9APIC</name>
<keyword evidence="1" id="KW-0812">Transmembrane</keyword>
<sequence>MKEKLLYKIPLINIENYKKIDFERSKKLIICIKSDISSDSCIDRKNISFVSIFIFLLFFCYRAFYYS</sequence>
<gene>
    <name evidence="2" type="ORF">C922_05353</name>
</gene>